<feature type="domain" description="Immunoglobulin V-set" evidence="3">
    <location>
        <begin position="7"/>
        <end position="71"/>
    </location>
</feature>
<accession>A0A401STL7</accession>
<comment type="caution">
    <text evidence="4">The sequence shown here is derived from an EMBL/GenBank/DDBJ whole genome shotgun (WGS) entry which is preliminary data.</text>
</comment>
<name>A0A401STL7_CHIPU</name>
<evidence type="ECO:0000256" key="1">
    <source>
        <dbReference type="ARBA" id="ARBA00022729"/>
    </source>
</evidence>
<dbReference type="PANTHER" id="PTHR23268:SF31">
    <property type="entry name" value="T CELL RECEPTOR BETA VARIABLE 30"/>
    <property type="match status" value="1"/>
</dbReference>
<dbReference type="InterPro" id="IPR050413">
    <property type="entry name" value="TCR_beta_variable"/>
</dbReference>
<dbReference type="PANTHER" id="PTHR23268">
    <property type="entry name" value="T-CELL RECEPTOR BETA CHAIN"/>
    <property type="match status" value="1"/>
</dbReference>
<organism evidence="4 5">
    <name type="scientific">Chiloscyllium punctatum</name>
    <name type="common">Brownbanded bambooshark</name>
    <name type="synonym">Hemiscyllium punctatum</name>
    <dbReference type="NCBI Taxonomy" id="137246"/>
    <lineage>
        <taxon>Eukaryota</taxon>
        <taxon>Metazoa</taxon>
        <taxon>Chordata</taxon>
        <taxon>Craniata</taxon>
        <taxon>Vertebrata</taxon>
        <taxon>Chondrichthyes</taxon>
        <taxon>Elasmobranchii</taxon>
        <taxon>Galeomorphii</taxon>
        <taxon>Galeoidea</taxon>
        <taxon>Orectolobiformes</taxon>
        <taxon>Hemiscylliidae</taxon>
        <taxon>Chiloscyllium</taxon>
    </lineage>
</organism>
<dbReference type="EMBL" id="BEZZ01000538">
    <property type="protein sequence ID" value="GCC33718.1"/>
    <property type="molecule type" value="Genomic_DNA"/>
</dbReference>
<evidence type="ECO:0000313" key="4">
    <source>
        <dbReference type="EMBL" id="GCC33718.1"/>
    </source>
</evidence>
<dbReference type="InterPro" id="IPR036179">
    <property type="entry name" value="Ig-like_dom_sf"/>
</dbReference>
<gene>
    <name evidence="4" type="ORF">chiPu_0012188</name>
</gene>
<dbReference type="STRING" id="137246.A0A401STL7"/>
<keyword evidence="1" id="KW-0732">Signal</keyword>
<dbReference type="InterPro" id="IPR013106">
    <property type="entry name" value="Ig_V-set"/>
</dbReference>
<dbReference type="Proteomes" id="UP000287033">
    <property type="component" value="Unassembled WGS sequence"/>
</dbReference>
<evidence type="ECO:0000313" key="5">
    <source>
        <dbReference type="Proteomes" id="UP000287033"/>
    </source>
</evidence>
<keyword evidence="2" id="KW-0391">Immunity</keyword>
<dbReference type="OrthoDB" id="9803478at2759"/>
<sequence>MVDVASIDYLSWYRQYPGKELQVLFYSSTTQFVIPDGILDGFTAKRPSASVFNLKSSGLRANHSAVYYCAWSLHNVKTARVVQTPSSISRSLGKAVELRCTVKGESSGDMFWYRQYPGKELQLMFYSAGAGNVNEEGAADGFTATRPSGSDFKLESATCRLMTLLFITVPGVFTVTQRDGAAQQKPQRQQEAAVNDIADTFVLLRTALSPSSQPSPFTATRQMCSRRFLKKQ</sequence>
<protein>
    <recommendedName>
        <fullName evidence="3">Immunoglobulin V-set domain-containing protein</fullName>
    </recommendedName>
</protein>
<dbReference type="GO" id="GO:0002376">
    <property type="term" value="P:immune system process"/>
    <property type="evidence" value="ECO:0007669"/>
    <property type="project" value="UniProtKB-KW"/>
</dbReference>
<evidence type="ECO:0000259" key="3">
    <source>
        <dbReference type="Pfam" id="PF07686"/>
    </source>
</evidence>
<proteinExistence type="predicted"/>
<keyword evidence="5" id="KW-1185">Reference proteome</keyword>
<dbReference type="Gene3D" id="2.60.40.10">
    <property type="entry name" value="Immunoglobulins"/>
    <property type="match status" value="2"/>
</dbReference>
<dbReference type="GO" id="GO:0005886">
    <property type="term" value="C:plasma membrane"/>
    <property type="evidence" value="ECO:0007669"/>
    <property type="project" value="TreeGrafter"/>
</dbReference>
<dbReference type="Pfam" id="PF07686">
    <property type="entry name" value="V-set"/>
    <property type="match status" value="2"/>
</dbReference>
<dbReference type="InterPro" id="IPR013783">
    <property type="entry name" value="Ig-like_fold"/>
</dbReference>
<reference evidence="4 5" key="1">
    <citation type="journal article" date="2018" name="Nat. Ecol. Evol.">
        <title>Shark genomes provide insights into elasmobranch evolution and the origin of vertebrates.</title>
        <authorList>
            <person name="Hara Y"/>
            <person name="Yamaguchi K"/>
            <person name="Onimaru K"/>
            <person name="Kadota M"/>
            <person name="Koyanagi M"/>
            <person name="Keeley SD"/>
            <person name="Tatsumi K"/>
            <person name="Tanaka K"/>
            <person name="Motone F"/>
            <person name="Kageyama Y"/>
            <person name="Nozu R"/>
            <person name="Adachi N"/>
            <person name="Nishimura O"/>
            <person name="Nakagawa R"/>
            <person name="Tanegashima C"/>
            <person name="Kiyatake I"/>
            <person name="Matsumoto R"/>
            <person name="Murakumo K"/>
            <person name="Nishida K"/>
            <person name="Terakita A"/>
            <person name="Kuratani S"/>
            <person name="Sato K"/>
            <person name="Hyodo S Kuraku.S."/>
        </authorList>
    </citation>
    <scope>NUCLEOTIDE SEQUENCE [LARGE SCALE GENOMIC DNA]</scope>
</reference>
<dbReference type="CDD" id="cd00099">
    <property type="entry name" value="IgV"/>
    <property type="match status" value="2"/>
</dbReference>
<dbReference type="GO" id="GO:0007166">
    <property type="term" value="P:cell surface receptor signaling pathway"/>
    <property type="evidence" value="ECO:0007669"/>
    <property type="project" value="TreeGrafter"/>
</dbReference>
<dbReference type="SUPFAM" id="SSF48726">
    <property type="entry name" value="Immunoglobulin"/>
    <property type="match status" value="2"/>
</dbReference>
<feature type="domain" description="Immunoglobulin V-set" evidence="3">
    <location>
        <begin position="83"/>
        <end position="154"/>
    </location>
</feature>
<evidence type="ECO:0000256" key="2">
    <source>
        <dbReference type="ARBA" id="ARBA00022859"/>
    </source>
</evidence>
<dbReference type="AlphaFoldDB" id="A0A401STL7"/>